<protein>
    <submittedName>
        <fullName evidence="1">DUF3157 family protein</fullName>
    </submittedName>
</protein>
<reference evidence="1 2" key="1">
    <citation type="submission" date="2018-12" db="EMBL/GenBank/DDBJ databases">
        <title>Characterization and Draft Genome of Vibrio anguillarum J360 Marine Pathogen Isolated from an Outbreak in Lumpfish (Cyclopterus lumpus).</title>
        <authorList>
            <person name="Vasquez J.I."/>
            <person name="Cao T."/>
            <person name="Chakraborty S."/>
            <person name="Gnanagobal H."/>
            <person name="Wescot J."/>
            <person name="Boyce D."/>
            <person name="Santander J."/>
        </authorList>
    </citation>
    <scope>NUCLEOTIDE SEQUENCE [LARGE SCALE GENOMIC DNA]</scope>
    <source>
        <strain evidence="1 2">J360</strain>
    </source>
</reference>
<dbReference type="AlphaFoldDB" id="A0A289G8K3"/>
<dbReference type="EMBL" id="CP034672">
    <property type="protein sequence ID" value="AZS24965.1"/>
    <property type="molecule type" value="Genomic_DNA"/>
</dbReference>
<proteinExistence type="predicted"/>
<evidence type="ECO:0000313" key="2">
    <source>
        <dbReference type="Proteomes" id="UP000256923"/>
    </source>
</evidence>
<organism evidence="1 2">
    <name type="scientific">Vibrio anguillarum</name>
    <name type="common">Listonella anguillarum</name>
    <dbReference type="NCBI Taxonomy" id="55601"/>
    <lineage>
        <taxon>Bacteria</taxon>
        <taxon>Pseudomonadati</taxon>
        <taxon>Pseudomonadota</taxon>
        <taxon>Gammaproteobacteria</taxon>
        <taxon>Vibrionales</taxon>
        <taxon>Vibrionaceae</taxon>
        <taxon>Vibrio</taxon>
    </lineage>
</organism>
<dbReference type="InterPro" id="IPR021501">
    <property type="entry name" value="DUF3157"/>
</dbReference>
<dbReference type="RefSeq" id="WP_019283076.1">
    <property type="nucleotide sequence ID" value="NZ_CP023054.1"/>
</dbReference>
<dbReference type="Pfam" id="PF11355">
    <property type="entry name" value="DUF3157"/>
    <property type="match status" value="1"/>
</dbReference>
<sequence length="181" mass="19982">MKTIPVIMMLLSVTASAASCAQVLTLEDGRQVKLNDDFTWQYVEPQSMSPETVIHAAPIAQKARATTFEMGSEKPILQLSDSGVEVVLGAAYYQGDTLVIPTAITNQSSQSVIAVVLSITLYDKQGQPLLTQQLPIWQSIKRMADSYLRPQTQAQGKPITLQIDRQQGYQISANIERVEMR</sequence>
<gene>
    <name evidence="1" type="ORF">DYL72_07810</name>
</gene>
<name>A0A289G8K3_VIBAN</name>
<dbReference type="Proteomes" id="UP000256923">
    <property type="component" value="Chromosome 1"/>
</dbReference>
<evidence type="ECO:0000313" key="1">
    <source>
        <dbReference type="EMBL" id="AZS24965.1"/>
    </source>
</evidence>
<accession>A0A289G8K3</accession>
<dbReference type="PROSITE" id="PS51257">
    <property type="entry name" value="PROKAR_LIPOPROTEIN"/>
    <property type="match status" value="1"/>
</dbReference>